<evidence type="ECO:0000313" key="3">
    <source>
        <dbReference type="Proteomes" id="UP000489600"/>
    </source>
</evidence>
<feature type="region of interest" description="Disordered" evidence="1">
    <location>
        <begin position="103"/>
        <end position="124"/>
    </location>
</feature>
<sequence>MTKLTTKTASALTLEAIRVTPFNFTPKHRTFTVTTVTQDFPPQDDPHVRTTHSPTHTLLLNQKHVLSFQMLIPLHEELVAGGNRRGPILDTCTTSVAVTVRITPQASTGSDVSVKEKTRKRGRE</sequence>
<accession>A0A565CW10</accession>
<evidence type="ECO:0000256" key="1">
    <source>
        <dbReference type="SAM" id="MobiDB-lite"/>
    </source>
</evidence>
<evidence type="ECO:0000313" key="2">
    <source>
        <dbReference type="EMBL" id="VVB17742.1"/>
    </source>
</evidence>
<proteinExistence type="predicted"/>
<organism evidence="2 3">
    <name type="scientific">Arabis nemorensis</name>
    <dbReference type="NCBI Taxonomy" id="586526"/>
    <lineage>
        <taxon>Eukaryota</taxon>
        <taxon>Viridiplantae</taxon>
        <taxon>Streptophyta</taxon>
        <taxon>Embryophyta</taxon>
        <taxon>Tracheophyta</taxon>
        <taxon>Spermatophyta</taxon>
        <taxon>Magnoliopsida</taxon>
        <taxon>eudicotyledons</taxon>
        <taxon>Gunneridae</taxon>
        <taxon>Pentapetalae</taxon>
        <taxon>rosids</taxon>
        <taxon>malvids</taxon>
        <taxon>Brassicales</taxon>
        <taxon>Brassicaceae</taxon>
        <taxon>Arabideae</taxon>
        <taxon>Arabis</taxon>
    </lineage>
</organism>
<keyword evidence="3" id="KW-1185">Reference proteome</keyword>
<dbReference type="Proteomes" id="UP000489600">
    <property type="component" value="Unassembled WGS sequence"/>
</dbReference>
<comment type="caution">
    <text evidence="2">The sequence shown here is derived from an EMBL/GenBank/DDBJ whole genome shotgun (WGS) entry which is preliminary data.</text>
</comment>
<name>A0A565CW10_9BRAS</name>
<dbReference type="EMBL" id="CABITT030000008">
    <property type="protein sequence ID" value="VVB17742.1"/>
    <property type="molecule type" value="Genomic_DNA"/>
</dbReference>
<protein>
    <submittedName>
        <fullName evidence="2">Uncharacterized protein</fullName>
    </submittedName>
</protein>
<gene>
    <name evidence="2" type="ORF">ANE_LOCUS28186</name>
</gene>
<dbReference type="AlphaFoldDB" id="A0A565CW10"/>
<reference evidence="2" key="1">
    <citation type="submission" date="2019-07" db="EMBL/GenBank/DDBJ databases">
        <authorList>
            <person name="Dittberner H."/>
        </authorList>
    </citation>
    <scope>NUCLEOTIDE SEQUENCE [LARGE SCALE GENOMIC DNA]</scope>
</reference>